<name>A0A3D9HPZ9_9PROT</name>
<accession>A0A3D9HPZ9</accession>
<dbReference type="EMBL" id="QRDW01000004">
    <property type="protein sequence ID" value="RED50986.1"/>
    <property type="molecule type" value="Genomic_DNA"/>
</dbReference>
<evidence type="ECO:0000313" key="1">
    <source>
        <dbReference type="EMBL" id="RED50986.1"/>
    </source>
</evidence>
<dbReference type="PROSITE" id="PS51257">
    <property type="entry name" value="PROKAR_LIPOPROTEIN"/>
    <property type="match status" value="1"/>
</dbReference>
<reference evidence="1 2" key="1">
    <citation type="submission" date="2018-07" db="EMBL/GenBank/DDBJ databases">
        <title>Genomic Encyclopedia of Type Strains, Phase III (KMG-III): the genomes of soil and plant-associated and newly described type strains.</title>
        <authorList>
            <person name="Whitman W."/>
        </authorList>
    </citation>
    <scope>NUCLEOTIDE SEQUENCE [LARGE SCALE GENOMIC DNA]</scope>
    <source>
        <strain evidence="1 2">CECT 8488</strain>
    </source>
</reference>
<dbReference type="RefSeq" id="WP_147301002.1">
    <property type="nucleotide sequence ID" value="NZ_QRDW01000004.1"/>
</dbReference>
<dbReference type="Proteomes" id="UP000256845">
    <property type="component" value="Unassembled WGS sequence"/>
</dbReference>
<gene>
    <name evidence="1" type="ORF">DFP90_104260</name>
</gene>
<proteinExistence type="predicted"/>
<organism evidence="1 2">
    <name type="scientific">Aestuariispira insulae</name>
    <dbReference type="NCBI Taxonomy" id="1461337"/>
    <lineage>
        <taxon>Bacteria</taxon>
        <taxon>Pseudomonadati</taxon>
        <taxon>Pseudomonadota</taxon>
        <taxon>Alphaproteobacteria</taxon>
        <taxon>Rhodospirillales</taxon>
        <taxon>Kiloniellaceae</taxon>
        <taxon>Aestuariispira</taxon>
    </lineage>
</organism>
<sequence>MNYRLISAAFLAVSLTGCSTYKGPMNFDVDVSNKDYMDVGACLYTKIFKHHHAGITFGETEEELDALVMLAITKENMPESQTIVIRRPIEEDFTSTYAKFGIYDYWVVKVSQNGSDVRVSMNHTDNRKMDFAYQMPVYVLPAFSEEFIPNCSAG</sequence>
<keyword evidence="2" id="KW-1185">Reference proteome</keyword>
<comment type="caution">
    <text evidence="1">The sequence shown here is derived from an EMBL/GenBank/DDBJ whole genome shotgun (WGS) entry which is preliminary data.</text>
</comment>
<evidence type="ECO:0000313" key="2">
    <source>
        <dbReference type="Proteomes" id="UP000256845"/>
    </source>
</evidence>
<dbReference type="AlphaFoldDB" id="A0A3D9HPZ9"/>
<protein>
    <submittedName>
        <fullName evidence="1">Uncharacterized protein</fullName>
    </submittedName>
</protein>